<dbReference type="PROSITE" id="PS50850">
    <property type="entry name" value="MFS"/>
    <property type="match status" value="1"/>
</dbReference>
<accession>A0A1H6CAQ0</accession>
<sequence length="409" mass="42680">MDSTKSDKTSGVATEEVKEANWSGVFAMSLCAFVMVAAEFMPVSLLTPMAAGLDVSEGAVGQGISMSGVFAVIVALSISSVAGKLDRKKVLVALTAVMLLSGVLIALAPNYLVYMIGRALVGVALGGFWSMSASAAMRMVPMDKVPKALAIFNGGNALAMVVAAPLGSFLGALVSWRGAFMFLVPMTLIALVWQWLVLPSMPAETGGRKLHHIFRPLKRSMVAVGFAATGLLFMGQFTLYTYIRPFLEGETGVSEQMLTLVLLMIGVAGFVGTSLIGYVLKGNVYRALIAMPVILGICGLLLVQFGEQLGVVLGVLVVWGLVATSAPVGWWTWVSQSMPDDAEAGGGLMVAIVQLAIGLGSTVGGILFDRWGFESAFSVSAALLVGSGVMALICMGIGRRVTQPQAAVS</sequence>
<keyword evidence="9" id="KW-1185">Reference proteome</keyword>
<evidence type="ECO:0000259" key="7">
    <source>
        <dbReference type="PROSITE" id="PS50850"/>
    </source>
</evidence>
<dbReference type="InterPro" id="IPR020846">
    <property type="entry name" value="MFS_dom"/>
</dbReference>
<evidence type="ECO:0000256" key="4">
    <source>
        <dbReference type="ARBA" id="ARBA00022989"/>
    </source>
</evidence>
<feature type="transmembrane region" description="Helical" evidence="6">
    <location>
        <begin position="58"/>
        <end position="78"/>
    </location>
</feature>
<dbReference type="Proteomes" id="UP000236745">
    <property type="component" value="Unassembled WGS sequence"/>
</dbReference>
<dbReference type="Gene3D" id="1.20.1250.20">
    <property type="entry name" value="MFS general substrate transporter like domains"/>
    <property type="match status" value="1"/>
</dbReference>
<evidence type="ECO:0000256" key="1">
    <source>
        <dbReference type="ARBA" id="ARBA00004651"/>
    </source>
</evidence>
<dbReference type="EMBL" id="FNVQ01000003">
    <property type="protein sequence ID" value="SEG69456.1"/>
    <property type="molecule type" value="Genomic_DNA"/>
</dbReference>
<dbReference type="Pfam" id="PF07690">
    <property type="entry name" value="MFS_1"/>
    <property type="match status" value="1"/>
</dbReference>
<dbReference type="InterPro" id="IPR036259">
    <property type="entry name" value="MFS_trans_sf"/>
</dbReference>
<feature type="transmembrane region" description="Helical" evidence="6">
    <location>
        <begin position="90"/>
        <end position="109"/>
    </location>
</feature>
<gene>
    <name evidence="8" type="ORF">SAMN05444390_103292</name>
</gene>
<feature type="transmembrane region" description="Helical" evidence="6">
    <location>
        <begin position="115"/>
        <end position="136"/>
    </location>
</feature>
<evidence type="ECO:0000256" key="6">
    <source>
        <dbReference type="SAM" id="Phobius"/>
    </source>
</evidence>
<feature type="transmembrane region" description="Helical" evidence="6">
    <location>
        <begin position="311"/>
        <end position="334"/>
    </location>
</feature>
<dbReference type="RefSeq" id="WP_200826811.1">
    <property type="nucleotide sequence ID" value="NZ_FNVQ01000003.1"/>
</dbReference>
<dbReference type="AlphaFoldDB" id="A0A1H6CAQ0"/>
<evidence type="ECO:0000256" key="3">
    <source>
        <dbReference type="ARBA" id="ARBA00022692"/>
    </source>
</evidence>
<feature type="transmembrane region" description="Helical" evidence="6">
    <location>
        <begin position="379"/>
        <end position="398"/>
    </location>
</feature>
<dbReference type="PANTHER" id="PTHR43124">
    <property type="entry name" value="PURINE EFFLUX PUMP PBUE"/>
    <property type="match status" value="1"/>
</dbReference>
<evidence type="ECO:0000256" key="5">
    <source>
        <dbReference type="ARBA" id="ARBA00023136"/>
    </source>
</evidence>
<dbReference type="GO" id="GO:0005886">
    <property type="term" value="C:plasma membrane"/>
    <property type="evidence" value="ECO:0007669"/>
    <property type="project" value="UniProtKB-SubCell"/>
</dbReference>
<organism evidence="8 9">
    <name type="scientific">Marinobacterium lutimaris</name>
    <dbReference type="NCBI Taxonomy" id="568106"/>
    <lineage>
        <taxon>Bacteria</taxon>
        <taxon>Pseudomonadati</taxon>
        <taxon>Pseudomonadota</taxon>
        <taxon>Gammaproteobacteria</taxon>
        <taxon>Oceanospirillales</taxon>
        <taxon>Oceanospirillaceae</taxon>
        <taxon>Marinobacterium</taxon>
    </lineage>
</organism>
<keyword evidence="4 6" id="KW-1133">Transmembrane helix</keyword>
<dbReference type="GO" id="GO:0022857">
    <property type="term" value="F:transmembrane transporter activity"/>
    <property type="evidence" value="ECO:0007669"/>
    <property type="project" value="InterPro"/>
</dbReference>
<feature type="transmembrane region" description="Helical" evidence="6">
    <location>
        <begin position="346"/>
        <end position="367"/>
    </location>
</feature>
<dbReference type="CDD" id="cd17324">
    <property type="entry name" value="MFS_NepI_like"/>
    <property type="match status" value="1"/>
</dbReference>
<feature type="transmembrane region" description="Helical" evidence="6">
    <location>
        <begin position="287"/>
        <end position="305"/>
    </location>
</feature>
<feature type="transmembrane region" description="Helical" evidence="6">
    <location>
        <begin position="219"/>
        <end position="240"/>
    </location>
</feature>
<dbReference type="InterPro" id="IPR011701">
    <property type="entry name" value="MFS"/>
</dbReference>
<comment type="subcellular location">
    <subcellularLocation>
        <location evidence="1">Cell membrane</location>
        <topology evidence="1">Multi-pass membrane protein</topology>
    </subcellularLocation>
</comment>
<reference evidence="8 9" key="1">
    <citation type="submission" date="2016-10" db="EMBL/GenBank/DDBJ databases">
        <authorList>
            <person name="de Groot N.N."/>
        </authorList>
    </citation>
    <scope>NUCLEOTIDE SEQUENCE [LARGE SCALE GENOMIC DNA]</scope>
    <source>
        <strain evidence="8 9">DSM 22012</strain>
    </source>
</reference>
<feature type="transmembrane region" description="Helical" evidence="6">
    <location>
        <begin position="260"/>
        <end position="280"/>
    </location>
</feature>
<keyword evidence="5 6" id="KW-0472">Membrane</keyword>
<feature type="transmembrane region" description="Helical" evidence="6">
    <location>
        <begin position="179"/>
        <end position="198"/>
    </location>
</feature>
<dbReference type="SUPFAM" id="SSF103473">
    <property type="entry name" value="MFS general substrate transporter"/>
    <property type="match status" value="1"/>
</dbReference>
<name>A0A1H6CAQ0_9GAMM</name>
<feature type="domain" description="Major facilitator superfamily (MFS) profile" evidence="7">
    <location>
        <begin position="24"/>
        <end position="399"/>
    </location>
</feature>
<feature type="transmembrane region" description="Helical" evidence="6">
    <location>
        <begin position="20"/>
        <end position="38"/>
    </location>
</feature>
<feature type="transmembrane region" description="Helical" evidence="6">
    <location>
        <begin position="148"/>
        <end position="173"/>
    </location>
</feature>
<protein>
    <submittedName>
        <fullName evidence="8">Predicted arabinose efflux permease, MFS family</fullName>
    </submittedName>
</protein>
<keyword evidence="2" id="KW-1003">Cell membrane</keyword>
<evidence type="ECO:0000313" key="9">
    <source>
        <dbReference type="Proteomes" id="UP000236745"/>
    </source>
</evidence>
<proteinExistence type="predicted"/>
<dbReference type="PANTHER" id="PTHR43124:SF5">
    <property type="entry name" value="PURINE RIBONUCLEOSIDE EFFLUX PUMP NEPI"/>
    <property type="match status" value="1"/>
</dbReference>
<evidence type="ECO:0000256" key="2">
    <source>
        <dbReference type="ARBA" id="ARBA00022475"/>
    </source>
</evidence>
<evidence type="ECO:0000313" key="8">
    <source>
        <dbReference type="EMBL" id="SEG69456.1"/>
    </source>
</evidence>
<keyword evidence="3 6" id="KW-0812">Transmembrane</keyword>
<dbReference type="InterPro" id="IPR050189">
    <property type="entry name" value="MFS_Efflux_Transporters"/>
</dbReference>